<comment type="caution">
    <text evidence="14">The sequence shown here is derived from an EMBL/GenBank/DDBJ whole genome shotgun (WGS) entry which is preliminary data.</text>
</comment>
<organism evidence="14 15">
    <name type="scientific">Paractinoplanes abujensis</name>
    <dbReference type="NCBI Taxonomy" id="882441"/>
    <lineage>
        <taxon>Bacteria</taxon>
        <taxon>Bacillati</taxon>
        <taxon>Actinomycetota</taxon>
        <taxon>Actinomycetes</taxon>
        <taxon>Micromonosporales</taxon>
        <taxon>Micromonosporaceae</taxon>
        <taxon>Paractinoplanes</taxon>
    </lineage>
</organism>
<keyword evidence="7 14" id="KW-0418">Kinase</keyword>
<evidence type="ECO:0000256" key="8">
    <source>
        <dbReference type="ARBA" id="ARBA00022989"/>
    </source>
</evidence>
<dbReference type="InterPro" id="IPR003594">
    <property type="entry name" value="HATPase_dom"/>
</dbReference>
<evidence type="ECO:0000256" key="7">
    <source>
        <dbReference type="ARBA" id="ARBA00022777"/>
    </source>
</evidence>
<dbReference type="InterPro" id="IPR036097">
    <property type="entry name" value="HisK_dim/P_sf"/>
</dbReference>
<feature type="region of interest" description="Disordered" evidence="11">
    <location>
        <begin position="447"/>
        <end position="471"/>
    </location>
</feature>
<dbReference type="SMART" id="SM00387">
    <property type="entry name" value="HATPase_c"/>
    <property type="match status" value="1"/>
</dbReference>
<dbReference type="Proteomes" id="UP000542742">
    <property type="component" value="Unassembled WGS sequence"/>
</dbReference>
<dbReference type="Gene3D" id="6.10.340.10">
    <property type="match status" value="1"/>
</dbReference>
<feature type="region of interest" description="Disordered" evidence="11">
    <location>
        <begin position="88"/>
        <end position="113"/>
    </location>
</feature>
<evidence type="ECO:0000256" key="11">
    <source>
        <dbReference type="SAM" id="MobiDB-lite"/>
    </source>
</evidence>
<dbReference type="Pfam" id="PF02518">
    <property type="entry name" value="HATPase_c"/>
    <property type="match status" value="1"/>
</dbReference>
<evidence type="ECO:0000256" key="10">
    <source>
        <dbReference type="ARBA" id="ARBA00023136"/>
    </source>
</evidence>
<dbReference type="InterPro" id="IPR036890">
    <property type="entry name" value="HATPase_C_sf"/>
</dbReference>
<dbReference type="GO" id="GO:0000155">
    <property type="term" value="F:phosphorelay sensor kinase activity"/>
    <property type="evidence" value="ECO:0007669"/>
    <property type="project" value="InterPro"/>
</dbReference>
<evidence type="ECO:0000256" key="3">
    <source>
        <dbReference type="ARBA" id="ARBA00012438"/>
    </source>
</evidence>
<feature type="domain" description="HAMP" evidence="13">
    <location>
        <begin position="178"/>
        <end position="231"/>
    </location>
</feature>
<dbReference type="InterPro" id="IPR050428">
    <property type="entry name" value="TCS_sensor_his_kinase"/>
</dbReference>
<accession>A0A7W7CR78</accession>
<keyword evidence="5" id="KW-0808">Transferase</keyword>
<keyword evidence="15" id="KW-1185">Reference proteome</keyword>
<dbReference type="InterPro" id="IPR003660">
    <property type="entry name" value="HAMP_dom"/>
</dbReference>
<dbReference type="InterPro" id="IPR003661">
    <property type="entry name" value="HisK_dim/P_dom"/>
</dbReference>
<dbReference type="InterPro" id="IPR005467">
    <property type="entry name" value="His_kinase_dom"/>
</dbReference>
<dbReference type="Pfam" id="PF00512">
    <property type="entry name" value="HisKA"/>
    <property type="match status" value="1"/>
</dbReference>
<dbReference type="RefSeq" id="WP_184951600.1">
    <property type="nucleotide sequence ID" value="NZ_BOMC01000061.1"/>
</dbReference>
<dbReference type="SUPFAM" id="SSF158472">
    <property type="entry name" value="HAMP domain-like"/>
    <property type="match status" value="1"/>
</dbReference>
<dbReference type="EC" id="2.7.13.3" evidence="3"/>
<dbReference type="SUPFAM" id="SSF55874">
    <property type="entry name" value="ATPase domain of HSP90 chaperone/DNA topoisomerase II/histidine kinase"/>
    <property type="match status" value="1"/>
</dbReference>
<dbReference type="AlphaFoldDB" id="A0A7W7CR78"/>
<dbReference type="PRINTS" id="PR00344">
    <property type="entry name" value="BCTRLSENSOR"/>
</dbReference>
<gene>
    <name evidence="14" type="ORF">BKA14_003077</name>
</gene>
<evidence type="ECO:0000256" key="9">
    <source>
        <dbReference type="ARBA" id="ARBA00023012"/>
    </source>
</evidence>
<feature type="domain" description="Histidine kinase" evidence="12">
    <location>
        <begin position="239"/>
        <end position="451"/>
    </location>
</feature>
<dbReference type="Gene3D" id="1.10.287.130">
    <property type="match status" value="1"/>
</dbReference>
<dbReference type="PROSITE" id="PS50109">
    <property type="entry name" value="HIS_KIN"/>
    <property type="match status" value="1"/>
</dbReference>
<sequence>MRRPASLRGRVTLGVLALLTVVLAGLFTAVDVALSARLHADARTRLTDRMALAQQLQGTLSMQRLADRLRGDGVVVRLCTADGATCATAASDAPPPGAGRPRGPRPGRPETTRTATVPVETAGSVIFVRSTLPGDQVLTLSLDTTQITEAVNRLIAFEVAGGALALVLAGLAAARISRTALRPLEDMTAVARQIAAGDRGQRLGAPRSDTELGRTAAAFDAMLDELETGEVRMRSFLSDASHELRTPLAGLQANAELLLRENPDRDERERVAVAMVRESRRAARLVDDLLTMARLGQGLPLMLERVDLLALAGSEAERARSLSPGLHIEVTGEPGLSVQGDPVRLGQIVTNLLDNARYATPSGGRIAVLVRRSGSRVHLEVADTGPGVAPGERALIFERFGRGDASRSRHTGGAGLGLPIARGLAQTHSGDLTYVDGGPGATFRLDLPSIRPGADRPPGPRTAGWEDSAGG</sequence>
<keyword evidence="6" id="KW-0812">Transmembrane</keyword>
<dbReference type="PANTHER" id="PTHR45436:SF5">
    <property type="entry name" value="SENSOR HISTIDINE KINASE TRCS"/>
    <property type="match status" value="1"/>
</dbReference>
<dbReference type="CDD" id="cd00075">
    <property type="entry name" value="HATPase"/>
    <property type="match status" value="1"/>
</dbReference>
<dbReference type="CDD" id="cd06225">
    <property type="entry name" value="HAMP"/>
    <property type="match status" value="1"/>
</dbReference>
<comment type="catalytic activity">
    <reaction evidence="1">
        <text>ATP + protein L-histidine = ADP + protein N-phospho-L-histidine.</text>
        <dbReference type="EC" id="2.7.13.3"/>
    </reaction>
</comment>
<evidence type="ECO:0000256" key="5">
    <source>
        <dbReference type="ARBA" id="ARBA00022679"/>
    </source>
</evidence>
<evidence type="ECO:0000256" key="6">
    <source>
        <dbReference type="ARBA" id="ARBA00022692"/>
    </source>
</evidence>
<evidence type="ECO:0000313" key="14">
    <source>
        <dbReference type="EMBL" id="MBB4692929.1"/>
    </source>
</evidence>
<comment type="subcellular location">
    <subcellularLocation>
        <location evidence="2">Cell membrane</location>
    </subcellularLocation>
</comment>
<evidence type="ECO:0000256" key="4">
    <source>
        <dbReference type="ARBA" id="ARBA00022553"/>
    </source>
</evidence>
<keyword evidence="8" id="KW-1133">Transmembrane helix</keyword>
<dbReference type="Gene3D" id="3.30.565.10">
    <property type="entry name" value="Histidine kinase-like ATPase, C-terminal domain"/>
    <property type="match status" value="1"/>
</dbReference>
<evidence type="ECO:0000259" key="12">
    <source>
        <dbReference type="PROSITE" id="PS50109"/>
    </source>
</evidence>
<keyword evidence="9" id="KW-0902">Two-component regulatory system</keyword>
<dbReference type="SMART" id="SM00388">
    <property type="entry name" value="HisKA"/>
    <property type="match status" value="1"/>
</dbReference>
<keyword evidence="10" id="KW-0472">Membrane</keyword>
<dbReference type="InterPro" id="IPR004358">
    <property type="entry name" value="Sig_transdc_His_kin-like_C"/>
</dbReference>
<dbReference type="SMART" id="SM00304">
    <property type="entry name" value="HAMP"/>
    <property type="match status" value="1"/>
</dbReference>
<evidence type="ECO:0000256" key="1">
    <source>
        <dbReference type="ARBA" id="ARBA00000085"/>
    </source>
</evidence>
<dbReference type="Pfam" id="PF00672">
    <property type="entry name" value="HAMP"/>
    <property type="match status" value="1"/>
</dbReference>
<protein>
    <recommendedName>
        <fullName evidence="3">histidine kinase</fullName>
        <ecNumber evidence="3">2.7.13.3</ecNumber>
    </recommendedName>
</protein>
<evidence type="ECO:0000259" key="13">
    <source>
        <dbReference type="PROSITE" id="PS50885"/>
    </source>
</evidence>
<keyword evidence="4" id="KW-0597">Phosphoprotein</keyword>
<reference evidence="14 15" key="1">
    <citation type="submission" date="2020-08" db="EMBL/GenBank/DDBJ databases">
        <title>Sequencing the genomes of 1000 actinobacteria strains.</title>
        <authorList>
            <person name="Klenk H.-P."/>
        </authorList>
    </citation>
    <scope>NUCLEOTIDE SEQUENCE [LARGE SCALE GENOMIC DNA]</scope>
    <source>
        <strain evidence="14 15">DSM 45518</strain>
    </source>
</reference>
<name>A0A7W7CR78_9ACTN</name>
<dbReference type="CDD" id="cd00082">
    <property type="entry name" value="HisKA"/>
    <property type="match status" value="1"/>
</dbReference>
<proteinExistence type="predicted"/>
<evidence type="ECO:0000256" key="2">
    <source>
        <dbReference type="ARBA" id="ARBA00004236"/>
    </source>
</evidence>
<dbReference type="GO" id="GO:0005886">
    <property type="term" value="C:plasma membrane"/>
    <property type="evidence" value="ECO:0007669"/>
    <property type="project" value="UniProtKB-SubCell"/>
</dbReference>
<dbReference type="PROSITE" id="PS50885">
    <property type="entry name" value="HAMP"/>
    <property type="match status" value="1"/>
</dbReference>
<dbReference type="EMBL" id="JACHMF010000001">
    <property type="protein sequence ID" value="MBB4692929.1"/>
    <property type="molecule type" value="Genomic_DNA"/>
</dbReference>
<dbReference type="PANTHER" id="PTHR45436">
    <property type="entry name" value="SENSOR HISTIDINE KINASE YKOH"/>
    <property type="match status" value="1"/>
</dbReference>
<dbReference type="SUPFAM" id="SSF47384">
    <property type="entry name" value="Homodimeric domain of signal transducing histidine kinase"/>
    <property type="match status" value="1"/>
</dbReference>
<evidence type="ECO:0000313" key="15">
    <source>
        <dbReference type="Proteomes" id="UP000542742"/>
    </source>
</evidence>